<dbReference type="PANTHER" id="PTHR31751:SF42">
    <property type="entry name" value="PROTEIN CBG10204"/>
    <property type="match status" value="1"/>
</dbReference>
<protein>
    <recommendedName>
        <fullName evidence="1">Mutator-like transposase domain-containing protein</fullName>
    </recommendedName>
</protein>
<dbReference type="EMBL" id="BTRK01000001">
    <property type="protein sequence ID" value="GMR33542.1"/>
    <property type="molecule type" value="Genomic_DNA"/>
</dbReference>
<name>A0AAN5C888_9BILA</name>
<evidence type="ECO:0000313" key="3">
    <source>
        <dbReference type="Proteomes" id="UP001328107"/>
    </source>
</evidence>
<keyword evidence="3" id="KW-1185">Reference proteome</keyword>
<gene>
    <name evidence="2" type="ORF">PMAYCL1PPCAC_03737</name>
</gene>
<feature type="non-terminal residue" evidence="2">
    <location>
        <position position="405"/>
    </location>
</feature>
<dbReference type="PANTHER" id="PTHR31751">
    <property type="entry name" value="SI:CH211-108C17.2-RELATED-RELATED"/>
    <property type="match status" value="1"/>
</dbReference>
<dbReference type="Pfam" id="PF20700">
    <property type="entry name" value="Mutator"/>
    <property type="match status" value="1"/>
</dbReference>
<sequence length="405" mass="45783">MNESSEWTPPTPATPRIESVPLSNYMIVSKESLTSLLLECPKCEQGQCHLSFHMVGLAASCTRECNRCDFTATWHSSPVLKTSKVSNKEKLPKINVDFVSGAILSAVGGTKLRLLLMMSGVTPLSTTSFHRLKKFYVSPAVDELFFKKQGELIDELRKRVAKGEKIHICGDGSFDSRGYSAAYCRYFLLNAETGEAIHYVLIHKSETGSSAKMEVAALEQGLRELSLMIGGSKGIASVVTDRHSAVAKMMKEKYPGIKHFYDPWHFFRNITMTLLTVCKAKYMESVRFWVKPIINRCYDAVISAQGNGELAQEKFRAILLCIQGKHRFDQDPSFKLINECGHTSSYNPEYYIKTKRIIDRLEEQIFTSKNIEDIASVSWILQTSPCESINALAWRYAPKDYFYVR</sequence>
<evidence type="ECO:0000259" key="1">
    <source>
        <dbReference type="Pfam" id="PF20700"/>
    </source>
</evidence>
<proteinExistence type="predicted"/>
<reference evidence="3" key="1">
    <citation type="submission" date="2022-10" db="EMBL/GenBank/DDBJ databases">
        <title>Genome assembly of Pristionchus species.</title>
        <authorList>
            <person name="Yoshida K."/>
            <person name="Sommer R.J."/>
        </authorList>
    </citation>
    <scope>NUCLEOTIDE SEQUENCE [LARGE SCALE GENOMIC DNA]</scope>
    <source>
        <strain evidence="3">RS5460</strain>
    </source>
</reference>
<dbReference type="Proteomes" id="UP001328107">
    <property type="component" value="Unassembled WGS sequence"/>
</dbReference>
<organism evidence="2 3">
    <name type="scientific">Pristionchus mayeri</name>
    <dbReference type="NCBI Taxonomy" id="1317129"/>
    <lineage>
        <taxon>Eukaryota</taxon>
        <taxon>Metazoa</taxon>
        <taxon>Ecdysozoa</taxon>
        <taxon>Nematoda</taxon>
        <taxon>Chromadorea</taxon>
        <taxon>Rhabditida</taxon>
        <taxon>Rhabditina</taxon>
        <taxon>Diplogasteromorpha</taxon>
        <taxon>Diplogasteroidea</taxon>
        <taxon>Neodiplogasteridae</taxon>
        <taxon>Pristionchus</taxon>
    </lineage>
</organism>
<dbReference type="AlphaFoldDB" id="A0AAN5C888"/>
<dbReference type="InterPro" id="IPR049012">
    <property type="entry name" value="Mutator_transp_dom"/>
</dbReference>
<evidence type="ECO:0000313" key="2">
    <source>
        <dbReference type="EMBL" id="GMR33542.1"/>
    </source>
</evidence>
<comment type="caution">
    <text evidence="2">The sequence shown here is derived from an EMBL/GenBank/DDBJ whole genome shotgun (WGS) entry which is preliminary data.</text>
</comment>
<accession>A0AAN5C888</accession>
<feature type="domain" description="Mutator-like transposase" evidence="1">
    <location>
        <begin position="30"/>
        <end position="201"/>
    </location>
</feature>